<name>D8LRR6_ECTSI</name>
<dbReference type="InParanoid" id="D8LRR6"/>
<accession>D8LRR6</accession>
<proteinExistence type="predicted"/>
<keyword evidence="2 5" id="KW-0812">Transmembrane</keyword>
<sequence length="253" mass="27746">MRLLLLMSAASFLGGSTYAFCPMRVPHRAAVAPGGIRRMMTAMETKSEAGPSGVQSLSKWDPSAQQAFIQPAIHNKNPVRVAAILTAAGLASKGAMLVPGNLAKMVHMVALNAWMGSTLWTTFFAGITMMRNLPRQTFGKLQSKLFPLYFQFNFVSILAIYIIRGCPLRTRAGVTLLVSLFSTLLNLVLLEPKSTSIMLERYKLEDDKKKDSDEYKELGKTFGKFHGMSSFANLGALIGSFVYAWELASVIPI</sequence>
<comment type="subcellular location">
    <subcellularLocation>
        <location evidence="1">Membrane</location>
    </subcellularLocation>
</comment>
<dbReference type="AlphaFoldDB" id="D8LRR6"/>
<dbReference type="Proteomes" id="UP000002630">
    <property type="component" value="Linkage Group LG06"/>
</dbReference>
<feature type="signal peptide" evidence="6">
    <location>
        <begin position="1"/>
        <end position="19"/>
    </location>
</feature>
<dbReference type="EMBL" id="FN649731">
    <property type="protein sequence ID" value="CBN73833.1"/>
    <property type="molecule type" value="Genomic_DNA"/>
</dbReference>
<dbReference type="OMA" id="STINMME"/>
<evidence type="ECO:0000256" key="5">
    <source>
        <dbReference type="SAM" id="Phobius"/>
    </source>
</evidence>
<keyword evidence="3 5" id="KW-1133">Transmembrane helix</keyword>
<protein>
    <recommendedName>
        <fullName evidence="7">TMEM205-like domain-containing protein</fullName>
    </recommendedName>
</protein>
<dbReference type="OrthoDB" id="1641132at2759"/>
<evidence type="ECO:0000256" key="3">
    <source>
        <dbReference type="ARBA" id="ARBA00022989"/>
    </source>
</evidence>
<feature type="chain" id="PRO_5003117510" description="TMEM205-like domain-containing protein" evidence="6">
    <location>
        <begin position="20"/>
        <end position="253"/>
    </location>
</feature>
<dbReference type="PANTHER" id="PTHR23241">
    <property type="entry name" value="LATE EMBRYOGENESIS ABUNDANT PLANTS LEA-RELATED"/>
    <property type="match status" value="1"/>
</dbReference>
<dbReference type="GO" id="GO:0016020">
    <property type="term" value="C:membrane"/>
    <property type="evidence" value="ECO:0007669"/>
    <property type="project" value="UniProtKB-SubCell"/>
</dbReference>
<evidence type="ECO:0000256" key="1">
    <source>
        <dbReference type="ARBA" id="ARBA00004370"/>
    </source>
</evidence>
<dbReference type="EMBL" id="FN648926">
    <property type="protein sequence ID" value="CBN73833.1"/>
    <property type="molecule type" value="Genomic_DNA"/>
</dbReference>
<evidence type="ECO:0000259" key="7">
    <source>
        <dbReference type="Pfam" id="PF13664"/>
    </source>
</evidence>
<dbReference type="InterPro" id="IPR025423">
    <property type="entry name" value="TMEM205-like"/>
</dbReference>
<dbReference type="Pfam" id="PF13664">
    <property type="entry name" value="DUF4149"/>
    <property type="match status" value="1"/>
</dbReference>
<evidence type="ECO:0000256" key="6">
    <source>
        <dbReference type="SAM" id="SignalP"/>
    </source>
</evidence>
<feature type="transmembrane region" description="Helical" evidence="5">
    <location>
        <begin position="225"/>
        <end position="245"/>
    </location>
</feature>
<organism evidence="8 9">
    <name type="scientific">Ectocarpus siliculosus</name>
    <name type="common">Brown alga</name>
    <name type="synonym">Conferva siliculosa</name>
    <dbReference type="NCBI Taxonomy" id="2880"/>
    <lineage>
        <taxon>Eukaryota</taxon>
        <taxon>Sar</taxon>
        <taxon>Stramenopiles</taxon>
        <taxon>Ochrophyta</taxon>
        <taxon>PX clade</taxon>
        <taxon>Phaeophyceae</taxon>
        <taxon>Ectocarpales</taxon>
        <taxon>Ectocarpaceae</taxon>
        <taxon>Ectocarpus</taxon>
    </lineage>
</organism>
<dbReference type="eggNOG" id="KOG2886">
    <property type="taxonomic scope" value="Eukaryota"/>
</dbReference>
<dbReference type="InterPro" id="IPR053009">
    <property type="entry name" value="Xanthocillin_Biosynth-Assoc"/>
</dbReference>
<feature type="transmembrane region" description="Helical" evidence="5">
    <location>
        <begin position="146"/>
        <end position="164"/>
    </location>
</feature>
<dbReference type="PANTHER" id="PTHR23241:SF102">
    <property type="entry name" value="LD23009P"/>
    <property type="match status" value="1"/>
</dbReference>
<keyword evidence="4 5" id="KW-0472">Membrane</keyword>
<keyword evidence="9" id="KW-1185">Reference proteome</keyword>
<evidence type="ECO:0000256" key="4">
    <source>
        <dbReference type="ARBA" id="ARBA00023136"/>
    </source>
</evidence>
<evidence type="ECO:0000313" key="8">
    <source>
        <dbReference type="EMBL" id="CBN73833.1"/>
    </source>
</evidence>
<evidence type="ECO:0000256" key="2">
    <source>
        <dbReference type="ARBA" id="ARBA00022692"/>
    </source>
</evidence>
<feature type="domain" description="TMEM205-like" evidence="7">
    <location>
        <begin position="110"/>
        <end position="202"/>
    </location>
</feature>
<keyword evidence="6" id="KW-0732">Signal</keyword>
<evidence type="ECO:0000313" key="9">
    <source>
        <dbReference type="Proteomes" id="UP000002630"/>
    </source>
</evidence>
<feature type="transmembrane region" description="Helical" evidence="5">
    <location>
        <begin position="170"/>
        <end position="190"/>
    </location>
</feature>
<reference evidence="8 9" key="1">
    <citation type="journal article" date="2010" name="Nature">
        <title>The Ectocarpus genome and the independent evolution of multicellularity in brown algae.</title>
        <authorList>
            <person name="Cock J.M."/>
            <person name="Sterck L."/>
            <person name="Rouze P."/>
            <person name="Scornet D."/>
            <person name="Allen A.E."/>
            <person name="Amoutzias G."/>
            <person name="Anthouard V."/>
            <person name="Artiguenave F."/>
            <person name="Aury J.M."/>
            <person name="Badger J.H."/>
            <person name="Beszteri B."/>
            <person name="Billiau K."/>
            <person name="Bonnet E."/>
            <person name="Bothwell J.H."/>
            <person name="Bowler C."/>
            <person name="Boyen C."/>
            <person name="Brownlee C."/>
            <person name="Carrano C.J."/>
            <person name="Charrier B."/>
            <person name="Cho G.Y."/>
            <person name="Coelho S.M."/>
            <person name="Collen J."/>
            <person name="Corre E."/>
            <person name="Da Silva C."/>
            <person name="Delage L."/>
            <person name="Delaroque N."/>
            <person name="Dittami S.M."/>
            <person name="Doulbeau S."/>
            <person name="Elias M."/>
            <person name="Farnham G."/>
            <person name="Gachon C.M."/>
            <person name="Gschloessl B."/>
            <person name="Heesch S."/>
            <person name="Jabbari K."/>
            <person name="Jubin C."/>
            <person name="Kawai H."/>
            <person name="Kimura K."/>
            <person name="Kloareg B."/>
            <person name="Kupper F.C."/>
            <person name="Lang D."/>
            <person name="Le Bail A."/>
            <person name="Leblanc C."/>
            <person name="Lerouge P."/>
            <person name="Lohr M."/>
            <person name="Lopez P.J."/>
            <person name="Martens C."/>
            <person name="Maumus F."/>
            <person name="Michel G."/>
            <person name="Miranda-Saavedra D."/>
            <person name="Morales J."/>
            <person name="Moreau H."/>
            <person name="Motomura T."/>
            <person name="Nagasato C."/>
            <person name="Napoli C.A."/>
            <person name="Nelson D.R."/>
            <person name="Nyvall-Collen P."/>
            <person name="Peters A.F."/>
            <person name="Pommier C."/>
            <person name="Potin P."/>
            <person name="Poulain J."/>
            <person name="Quesneville H."/>
            <person name="Read B."/>
            <person name="Rensing S.A."/>
            <person name="Ritter A."/>
            <person name="Rousvoal S."/>
            <person name="Samanta M."/>
            <person name="Samson G."/>
            <person name="Schroeder D.C."/>
            <person name="Segurens B."/>
            <person name="Strittmatter M."/>
            <person name="Tonon T."/>
            <person name="Tregear J.W."/>
            <person name="Valentin K."/>
            <person name="von Dassow P."/>
            <person name="Yamagishi T."/>
            <person name="Van de Peer Y."/>
            <person name="Wincker P."/>
        </authorList>
    </citation>
    <scope>NUCLEOTIDE SEQUENCE [LARGE SCALE GENOMIC DNA]</scope>
    <source>
        <strain evidence="9">Ec32 / CCAP1310/4</strain>
    </source>
</reference>
<gene>
    <name evidence="8" type="ORF">Esi_0007_0129</name>
</gene>
<feature type="transmembrane region" description="Helical" evidence="5">
    <location>
        <begin position="105"/>
        <end position="125"/>
    </location>
</feature>